<sequence length="302" mass="35098">MRLLWDNIFNNFEYTFSSEDDFFPISNMFNYQTLEVGKFASETEGSLTLSGNGIINEIAVFNTNADKIRLEIIDIKNNTLIYNINIINKQAIHNIAAVEFIKVKITFIKENKDGNILECGYLILGEGVDFPPHDKTKTHTINYTHNQYFSLTGHYFHRKLPAKSYDTWKVSFPYLTNDDKEKIINFFDISNFEPFALQVWIEETISPDEIIENGNSEIETARYNISKYGLSKYASRTNIITETIEKTTAAKSKTIVKDNTISKAKYYMKSGLYVCTNDKIDFKKSKNDLYQYYTELTFREIK</sequence>
<evidence type="ECO:0000313" key="2">
    <source>
        <dbReference type="Proteomes" id="UP000092328"/>
    </source>
</evidence>
<dbReference type="Proteomes" id="UP000092328">
    <property type="component" value="Chromosome"/>
</dbReference>
<keyword evidence="2" id="KW-1185">Reference proteome</keyword>
<protein>
    <submittedName>
        <fullName evidence="1">Uncharacterized protein</fullName>
    </submittedName>
</protein>
<dbReference type="AlphaFoldDB" id="A0A3B6W0H1"/>
<dbReference type="OrthoDB" id="306728at2"/>
<evidence type="ECO:0000313" key="1">
    <source>
        <dbReference type="EMBL" id="ANN64630.1"/>
    </source>
</evidence>
<proteinExistence type="predicted"/>
<accession>A0A3B6W0H1</accession>
<reference evidence="2" key="2">
    <citation type="journal article" date="2017" name="Genome Announc.">
        <title>Correction for Mirajkar et al., Complete Genome Sequence of Brachyspira hyodysenteriae Type Strain B78 (ATCC 27164).</title>
        <authorList>
            <person name="Mirajkar N.S."/>
            <person name="Johnson T.J."/>
            <person name="Gebhart C.J."/>
        </authorList>
    </citation>
    <scope>NUCLEOTIDE SEQUENCE [LARGE SCALE GENOMIC DNA]</scope>
    <source>
        <strain evidence="2">B78</strain>
    </source>
</reference>
<dbReference type="KEGG" id="bhd:BHYOB78_12390"/>
<name>A0A3B6W0H1_BRAHO</name>
<reference evidence="2" key="1">
    <citation type="journal article" date="2016" name="Genome Announc.">
        <title>Complete Genome Sequence of Brachyspira hyodysenteriae Type Strain B78 (ATCC 27164).</title>
        <authorList>
            <person name="Mirajkar N.S."/>
            <person name="Johnson T.J."/>
            <person name="Gebhart C.J."/>
        </authorList>
    </citation>
    <scope>NUCLEOTIDE SEQUENCE [LARGE SCALE GENOMIC DNA]</scope>
    <source>
        <strain evidence="2">B78</strain>
    </source>
</reference>
<gene>
    <name evidence="1" type="ORF">BHYOB78_12390</name>
</gene>
<organism evidence="1 2">
    <name type="scientific">Brachyspira hyodysenteriae ATCC 27164</name>
    <dbReference type="NCBI Taxonomy" id="1266923"/>
    <lineage>
        <taxon>Bacteria</taxon>
        <taxon>Pseudomonadati</taxon>
        <taxon>Spirochaetota</taxon>
        <taxon>Spirochaetia</taxon>
        <taxon>Brachyspirales</taxon>
        <taxon>Brachyspiraceae</taxon>
        <taxon>Brachyspira</taxon>
    </lineage>
</organism>
<dbReference type="RefSeq" id="WP_020063771.1">
    <property type="nucleotide sequence ID" value="NZ_CP015910.2"/>
</dbReference>
<dbReference type="EMBL" id="CP015910">
    <property type="protein sequence ID" value="ANN64630.1"/>
    <property type="molecule type" value="Genomic_DNA"/>
</dbReference>